<dbReference type="AlphaFoldDB" id="A0A9D2KZZ4"/>
<dbReference type="InterPro" id="IPR036866">
    <property type="entry name" value="RibonucZ/Hydroxyglut_hydro"/>
</dbReference>
<proteinExistence type="predicted"/>
<dbReference type="EMBL" id="DWYY01000072">
    <property type="protein sequence ID" value="HJA92849.1"/>
    <property type="molecule type" value="Genomic_DNA"/>
</dbReference>
<dbReference type="Gene3D" id="3.60.15.10">
    <property type="entry name" value="Ribonuclease Z/Hydroxyacylglutathione hydrolase-like"/>
    <property type="match status" value="1"/>
</dbReference>
<name>A0A9D2KZZ4_9FIRM</name>
<accession>A0A9D2KZZ4</accession>
<reference evidence="2" key="2">
    <citation type="submission" date="2021-04" db="EMBL/GenBank/DDBJ databases">
        <authorList>
            <person name="Gilroy R."/>
        </authorList>
    </citation>
    <scope>NUCLEOTIDE SEQUENCE</scope>
    <source>
        <strain evidence="2">CHK179-7159</strain>
    </source>
</reference>
<feature type="domain" description="Metallo-beta-lactamase" evidence="1">
    <location>
        <begin position="65"/>
        <end position="231"/>
    </location>
</feature>
<gene>
    <name evidence="2" type="ORF">H9717_06995</name>
</gene>
<sequence>MKIRYLGTAACEGVPAAFCKCGVCEKSRKAGGRNIRTRSQAVIDDTLLLDLNADTYIHSLYYGLDLPSIHTCLITHDHKDHLYQDELGNRREGFAHGIDGQPLYIYGTYPAYAKVAATIAKGTGEADHNVMEDRVVPVRVKAFVPFETEGYRITPLAARHDERCEPLIYLIEKEGKALLYAHDTGLFPEETWEYLVSHPVKLDLVSLDCTHAVQQESSGHMGFSANAKIRDRLVKEGLADGNTVYVANHFTHNAGVTYDEMLPVAEKYGFLVSYDGMEIEV</sequence>
<dbReference type="PANTHER" id="PTHR42663">
    <property type="entry name" value="HYDROLASE C777.06C-RELATED-RELATED"/>
    <property type="match status" value="1"/>
</dbReference>
<dbReference type="Pfam" id="PF12706">
    <property type="entry name" value="Lactamase_B_2"/>
    <property type="match status" value="1"/>
</dbReference>
<protein>
    <recommendedName>
        <fullName evidence="1">Metallo-beta-lactamase domain-containing protein</fullName>
    </recommendedName>
</protein>
<dbReference type="PANTHER" id="PTHR42663:SF6">
    <property type="entry name" value="HYDROLASE C777.06C-RELATED"/>
    <property type="match status" value="1"/>
</dbReference>
<reference evidence="2" key="1">
    <citation type="journal article" date="2021" name="PeerJ">
        <title>Extensive microbial diversity within the chicken gut microbiome revealed by metagenomics and culture.</title>
        <authorList>
            <person name="Gilroy R."/>
            <person name="Ravi A."/>
            <person name="Getino M."/>
            <person name="Pursley I."/>
            <person name="Horton D.L."/>
            <person name="Alikhan N.F."/>
            <person name="Baker D."/>
            <person name="Gharbi K."/>
            <person name="Hall N."/>
            <person name="Watson M."/>
            <person name="Adriaenssens E.M."/>
            <person name="Foster-Nyarko E."/>
            <person name="Jarju S."/>
            <person name="Secka A."/>
            <person name="Antonio M."/>
            <person name="Oren A."/>
            <person name="Chaudhuri R.R."/>
            <person name="La Ragione R."/>
            <person name="Hildebrand F."/>
            <person name="Pallen M.J."/>
        </authorList>
    </citation>
    <scope>NUCLEOTIDE SEQUENCE</scope>
    <source>
        <strain evidence="2">CHK179-7159</strain>
    </source>
</reference>
<evidence type="ECO:0000313" key="3">
    <source>
        <dbReference type="Proteomes" id="UP000886858"/>
    </source>
</evidence>
<organism evidence="2 3">
    <name type="scientific">Candidatus Eisenbergiella merdipullorum</name>
    <dbReference type="NCBI Taxonomy" id="2838553"/>
    <lineage>
        <taxon>Bacteria</taxon>
        <taxon>Bacillati</taxon>
        <taxon>Bacillota</taxon>
        <taxon>Clostridia</taxon>
        <taxon>Lachnospirales</taxon>
        <taxon>Lachnospiraceae</taxon>
        <taxon>Eisenbergiella</taxon>
    </lineage>
</organism>
<dbReference type="Proteomes" id="UP000886858">
    <property type="component" value="Unassembled WGS sequence"/>
</dbReference>
<dbReference type="InterPro" id="IPR001279">
    <property type="entry name" value="Metallo-B-lactamas"/>
</dbReference>
<evidence type="ECO:0000259" key="1">
    <source>
        <dbReference type="Pfam" id="PF12706"/>
    </source>
</evidence>
<comment type="caution">
    <text evidence="2">The sequence shown here is derived from an EMBL/GenBank/DDBJ whole genome shotgun (WGS) entry which is preliminary data.</text>
</comment>
<evidence type="ECO:0000313" key="2">
    <source>
        <dbReference type="EMBL" id="HJA92849.1"/>
    </source>
</evidence>
<dbReference type="SUPFAM" id="SSF56281">
    <property type="entry name" value="Metallo-hydrolase/oxidoreductase"/>
    <property type="match status" value="1"/>
</dbReference>